<feature type="binding site" evidence="6">
    <location>
        <position position="142"/>
    </location>
    <ligand>
        <name>S-adenosyl-L-methionine</name>
        <dbReference type="ChEBI" id="CHEBI:59789"/>
    </ligand>
</feature>
<organism evidence="8 9">
    <name type="scientific">Apatococcus lobatus</name>
    <dbReference type="NCBI Taxonomy" id="904363"/>
    <lineage>
        <taxon>Eukaryota</taxon>
        <taxon>Viridiplantae</taxon>
        <taxon>Chlorophyta</taxon>
        <taxon>core chlorophytes</taxon>
        <taxon>Trebouxiophyceae</taxon>
        <taxon>Chlorellales</taxon>
        <taxon>Chlorellaceae</taxon>
        <taxon>Apatococcus</taxon>
    </lineage>
</organism>
<dbReference type="AlphaFoldDB" id="A0AAW1QHV3"/>
<keyword evidence="6" id="KW-0999">Mitochondrion inner membrane</keyword>
<keyword evidence="6" id="KW-0472">Membrane</keyword>
<dbReference type="HAMAP" id="MF_01813">
    <property type="entry name" value="MenG_UbiE_methyltr"/>
    <property type="match status" value="1"/>
</dbReference>
<comment type="subcellular location">
    <subcellularLocation>
        <location evidence="6">Mitochondrion inner membrane</location>
        <topology evidence="6">Peripheral membrane protein</topology>
        <orientation evidence="6">Matrix side</orientation>
    </subcellularLocation>
</comment>
<dbReference type="Gene3D" id="3.40.50.150">
    <property type="entry name" value="Vaccinia Virus protein VP39"/>
    <property type="match status" value="1"/>
</dbReference>
<feature type="binding site" evidence="6">
    <location>
        <begin position="171"/>
        <end position="172"/>
    </location>
    <ligand>
        <name>S-adenosyl-L-methionine</name>
        <dbReference type="ChEBI" id="CHEBI:59789"/>
    </ligand>
</feature>
<keyword evidence="3 6" id="KW-0831">Ubiquinone biosynthesis</keyword>
<dbReference type="InterPro" id="IPR004033">
    <property type="entry name" value="UbiE/COQ5_MeTrFase"/>
</dbReference>
<dbReference type="InterPro" id="IPR023576">
    <property type="entry name" value="UbiE/COQ5_MeTrFase_CS"/>
</dbReference>
<accession>A0AAW1QHV3</accession>
<protein>
    <recommendedName>
        <fullName evidence="6">2-methoxy-6-polyprenyl-1,4-benzoquinol methylase, mitochondrial</fullName>
        <ecNumber evidence="6">2.1.1.201</ecNumber>
    </recommendedName>
    <alternativeName>
        <fullName evidence="6">Ubiquinone biosynthesis methyltransferase COQ5</fullName>
    </alternativeName>
</protein>
<gene>
    <name evidence="6" type="primary">COQ5</name>
    <name evidence="8" type="ORF">WJX74_006479</name>
</gene>
<comment type="caution">
    <text evidence="8">The sequence shown here is derived from an EMBL/GenBank/DDBJ whole genome shotgun (WGS) entry which is preliminary data.</text>
</comment>
<keyword evidence="4 6" id="KW-0949">S-adenosyl-L-methionine</keyword>
<dbReference type="Proteomes" id="UP001438707">
    <property type="component" value="Unassembled WGS sequence"/>
</dbReference>
<evidence type="ECO:0000256" key="5">
    <source>
        <dbReference type="ARBA" id="ARBA00046387"/>
    </source>
</evidence>
<evidence type="ECO:0000256" key="3">
    <source>
        <dbReference type="ARBA" id="ARBA00022688"/>
    </source>
</evidence>
<name>A0AAW1QHV3_9CHLO</name>
<comment type="caution">
    <text evidence="6">Lacks conserved residue(s) required for the propagation of feature annotation.</text>
</comment>
<reference evidence="8 9" key="1">
    <citation type="journal article" date="2024" name="Nat. Commun.">
        <title>Phylogenomics reveals the evolutionary origins of lichenization in chlorophyte algae.</title>
        <authorList>
            <person name="Puginier C."/>
            <person name="Libourel C."/>
            <person name="Otte J."/>
            <person name="Skaloud P."/>
            <person name="Haon M."/>
            <person name="Grisel S."/>
            <person name="Petersen M."/>
            <person name="Berrin J.G."/>
            <person name="Delaux P.M."/>
            <person name="Dal Grande F."/>
            <person name="Keller J."/>
        </authorList>
    </citation>
    <scope>NUCLEOTIDE SEQUENCE [LARGE SCALE GENOMIC DNA]</scope>
    <source>
        <strain evidence="8 9">SAG 2145</strain>
    </source>
</reference>
<sequence>MFAVRHCKRLPASFSSVAWLHGTQCFASDAAFGAQPLPPPPSDSTASFGYEEVPEHEKSQRVGAVFNNVSSSYDQMNDAMSLGLHRLWKDRLVTKLSPFPGMQHLDVAGGTGDVAFRIASSLQAFSFGSSSSCDTGSVTVCDINESMLQQGQARASKGLPGGQLLRWVVGDAENLPFPDASFDSYTIAFGIRNVTRIQQALDDAVRVLKPGGRFMCLEFSHVDMPLLKEVYDLYSFNIIPKLGKAIANDEASYQYLVESIRRFPPREEFSAMLEIAQLQRIECEILTGGVVAMYSGFKL</sequence>
<dbReference type="PANTHER" id="PTHR43591:SF24">
    <property type="entry name" value="2-METHOXY-6-POLYPRENYL-1,4-BENZOQUINOL METHYLASE, MITOCHONDRIAL"/>
    <property type="match status" value="1"/>
</dbReference>
<dbReference type="SUPFAM" id="SSF53335">
    <property type="entry name" value="S-adenosyl-L-methionine-dependent methyltransferases"/>
    <property type="match status" value="1"/>
</dbReference>
<evidence type="ECO:0000256" key="4">
    <source>
        <dbReference type="ARBA" id="ARBA00022691"/>
    </source>
</evidence>
<dbReference type="NCBIfam" id="TIGR01934">
    <property type="entry name" value="MenG_MenH_UbiE"/>
    <property type="match status" value="1"/>
</dbReference>
<comment type="similarity">
    <text evidence="6">Belongs to the class I-like SAM-binding methyltransferase superfamily. MenG/UbiE family.</text>
</comment>
<evidence type="ECO:0000256" key="6">
    <source>
        <dbReference type="HAMAP-Rule" id="MF_03191"/>
    </source>
</evidence>
<dbReference type="InterPro" id="IPR029063">
    <property type="entry name" value="SAM-dependent_MTases_sf"/>
</dbReference>
<proteinExistence type="inferred from homology"/>
<dbReference type="FunFam" id="3.40.50.150:FF:000064">
    <property type="entry name" value="2-methoxy-6-polyprenyl-1,4-benzoquinol methylase, mitochondrial"/>
    <property type="match status" value="1"/>
</dbReference>
<dbReference type="GO" id="GO:0008425">
    <property type="term" value="F:2-methoxy-6-polyprenyl-1,4-benzoquinol methyltransferase activity"/>
    <property type="evidence" value="ECO:0007669"/>
    <property type="project" value="UniProtKB-UniRule"/>
</dbReference>
<evidence type="ECO:0000256" key="1">
    <source>
        <dbReference type="ARBA" id="ARBA00022603"/>
    </source>
</evidence>
<keyword evidence="9" id="KW-1185">Reference proteome</keyword>
<comment type="catalytic activity">
    <reaction evidence="6">
        <text>a 2-methoxy-6-(all-trans-polyprenyl)benzene-1,4-diol + S-adenosyl-L-methionine = a 5-methoxy-2-methyl-3-(all-trans-polyprenyl)benzene-1,4-diol + S-adenosyl-L-homocysteine + H(+)</text>
        <dbReference type="Rhea" id="RHEA:28286"/>
        <dbReference type="Rhea" id="RHEA-COMP:10858"/>
        <dbReference type="Rhea" id="RHEA-COMP:10859"/>
        <dbReference type="ChEBI" id="CHEBI:15378"/>
        <dbReference type="ChEBI" id="CHEBI:57856"/>
        <dbReference type="ChEBI" id="CHEBI:59789"/>
        <dbReference type="ChEBI" id="CHEBI:84166"/>
        <dbReference type="ChEBI" id="CHEBI:84167"/>
        <dbReference type="EC" id="2.1.1.201"/>
    </reaction>
</comment>
<evidence type="ECO:0000256" key="7">
    <source>
        <dbReference type="SAM" id="MobiDB-lite"/>
    </source>
</evidence>
<dbReference type="PANTHER" id="PTHR43591">
    <property type="entry name" value="METHYLTRANSFERASE"/>
    <property type="match status" value="1"/>
</dbReference>
<evidence type="ECO:0000256" key="2">
    <source>
        <dbReference type="ARBA" id="ARBA00022679"/>
    </source>
</evidence>
<dbReference type="EC" id="2.1.1.201" evidence="6"/>
<dbReference type="PROSITE" id="PS51608">
    <property type="entry name" value="SAM_MT_UBIE"/>
    <property type="match status" value="1"/>
</dbReference>
<evidence type="ECO:0000313" key="8">
    <source>
        <dbReference type="EMBL" id="KAK9821052.1"/>
    </source>
</evidence>
<evidence type="ECO:0000313" key="9">
    <source>
        <dbReference type="Proteomes" id="UP001438707"/>
    </source>
</evidence>
<feature type="region of interest" description="Disordered" evidence="7">
    <location>
        <begin position="36"/>
        <end position="56"/>
    </location>
</feature>
<keyword evidence="1 6" id="KW-0489">Methyltransferase</keyword>
<dbReference type="PROSITE" id="PS01183">
    <property type="entry name" value="UBIE_1"/>
    <property type="match status" value="1"/>
</dbReference>
<feature type="binding site" evidence="6">
    <location>
        <position position="111"/>
    </location>
    <ligand>
        <name>S-adenosyl-L-methionine</name>
        <dbReference type="ChEBI" id="CHEBI:59789"/>
    </ligand>
</feature>
<keyword evidence="2 6" id="KW-0808">Transferase</keyword>
<comment type="subunit">
    <text evidence="5">Component of a multi-subunit COQ enzyme complex, composed of at least COQ3, COQ4, COQ5, COQ6, COQ7 and COQ9. Interacts with PYURF; the interaction is direct, stabilizes COQ5 protein and associates PYURF with COQ enzyme complex.</text>
</comment>
<dbReference type="GO" id="GO:0032259">
    <property type="term" value="P:methylation"/>
    <property type="evidence" value="ECO:0007669"/>
    <property type="project" value="UniProtKB-KW"/>
</dbReference>
<dbReference type="CDD" id="cd02440">
    <property type="entry name" value="AdoMet_MTases"/>
    <property type="match status" value="1"/>
</dbReference>
<dbReference type="Pfam" id="PF01209">
    <property type="entry name" value="Ubie_methyltran"/>
    <property type="match status" value="1"/>
</dbReference>
<dbReference type="PROSITE" id="PS01184">
    <property type="entry name" value="UBIE_2"/>
    <property type="match status" value="1"/>
</dbReference>
<keyword evidence="6" id="KW-0496">Mitochondrion</keyword>
<comment type="pathway">
    <text evidence="6">Cofactor biosynthesis; ubiquinone biosynthesis.</text>
</comment>
<comment type="function">
    <text evidence="6">Methyltransferase required for the conversion of 2-polyprenyl-6-methoxy-1,4-benzoquinol (DDMQH2) to 2-polyprenyl-3-methyl-6-methoxy-1,4-benzoquinol (DMQH2).</text>
</comment>
<dbReference type="EMBL" id="JALJOS010000041">
    <property type="protein sequence ID" value="KAK9821052.1"/>
    <property type="molecule type" value="Genomic_DNA"/>
</dbReference>
<dbReference type="GO" id="GO:0031314">
    <property type="term" value="C:extrinsic component of mitochondrial inner membrane"/>
    <property type="evidence" value="ECO:0007669"/>
    <property type="project" value="UniProtKB-UniRule"/>
</dbReference>